<gene>
    <name evidence="1" type="ordered locus">FsymDg_1180</name>
</gene>
<sequence length="59" mass="6629" precursor="true">MSGGCWSLRAALWAALWMAMWAARDYAAVARIRRMCERGRIVKETGRSLTMARPADSVI</sequence>
<proteinExistence type="predicted"/>
<accession>F8AZJ8</accession>
<keyword evidence="2" id="KW-1185">Reference proteome</keyword>
<dbReference type="HOGENOM" id="CLU_2953780_0_0_11"/>
<protein>
    <submittedName>
        <fullName evidence="1">Uncharacterized protein</fullName>
    </submittedName>
</protein>
<organism evidence="1 2">
    <name type="scientific">Candidatus Protofrankia datiscae</name>
    <dbReference type="NCBI Taxonomy" id="2716812"/>
    <lineage>
        <taxon>Bacteria</taxon>
        <taxon>Bacillati</taxon>
        <taxon>Actinomycetota</taxon>
        <taxon>Actinomycetes</taxon>
        <taxon>Frankiales</taxon>
        <taxon>Frankiaceae</taxon>
        <taxon>Protofrankia</taxon>
    </lineage>
</organism>
<name>F8AZJ8_9ACTN</name>
<dbReference type="AlphaFoldDB" id="F8AZJ8"/>
<evidence type="ECO:0000313" key="2">
    <source>
        <dbReference type="Proteomes" id="UP000001549"/>
    </source>
</evidence>
<evidence type="ECO:0000313" key="1">
    <source>
        <dbReference type="EMBL" id="AEH08675.1"/>
    </source>
</evidence>
<dbReference type="KEGG" id="fsy:FsymDg_1180"/>
<dbReference type="Proteomes" id="UP000001549">
    <property type="component" value="Chromosome"/>
</dbReference>
<dbReference type="EMBL" id="CP002801">
    <property type="protein sequence ID" value="AEH08675.1"/>
    <property type="molecule type" value="Genomic_DNA"/>
</dbReference>
<reference evidence="1 2" key="1">
    <citation type="submission" date="2011-05" db="EMBL/GenBank/DDBJ databases">
        <title>Complete sequence of chromosome of Frankia symbiont of Datisca glomerata.</title>
        <authorList>
            <consortium name="US DOE Joint Genome Institute"/>
            <person name="Lucas S."/>
            <person name="Han J."/>
            <person name="Lapidus A."/>
            <person name="Cheng J.-F."/>
            <person name="Goodwin L."/>
            <person name="Pitluck S."/>
            <person name="Peters L."/>
            <person name="Mikhailova N."/>
            <person name="Chertkov O."/>
            <person name="Teshima H."/>
            <person name="Han C."/>
            <person name="Tapia R."/>
            <person name="Land M."/>
            <person name="Hauser L."/>
            <person name="Kyrpides N."/>
            <person name="Ivanova N."/>
            <person name="Pagani I."/>
            <person name="Berry A."/>
            <person name="Pawlowski K."/>
            <person name="Persson T."/>
            <person name="Vanden Heuvel B."/>
            <person name="Benson D."/>
            <person name="Woyke T."/>
        </authorList>
    </citation>
    <scope>NUCLEOTIDE SEQUENCE [LARGE SCALE GENOMIC DNA]</scope>
    <source>
        <strain evidence="2">4085684</strain>
    </source>
</reference>